<dbReference type="EMBL" id="BORP01000007">
    <property type="protein sequence ID" value="GIO28403.1"/>
    <property type="molecule type" value="Genomic_DNA"/>
</dbReference>
<accession>A0A919XBK8</accession>
<dbReference type="InterPro" id="IPR014962">
    <property type="entry name" value="YolD"/>
</dbReference>
<reference evidence="1" key="1">
    <citation type="submission" date="2021-03" db="EMBL/GenBank/DDBJ databases">
        <title>Antimicrobial resistance genes in bacteria isolated from Japanese honey, and their potential for conferring macrolide and lincosamide resistance in the American foulbrood pathogen Paenibacillus larvae.</title>
        <authorList>
            <person name="Okamoto M."/>
            <person name="Kumagai M."/>
            <person name="Kanamori H."/>
            <person name="Takamatsu D."/>
        </authorList>
    </citation>
    <scope>NUCLEOTIDE SEQUENCE</scope>
    <source>
        <strain evidence="1">J43TS3</strain>
    </source>
</reference>
<evidence type="ECO:0008006" key="3">
    <source>
        <dbReference type="Google" id="ProtNLM"/>
    </source>
</evidence>
<dbReference type="Proteomes" id="UP000676917">
    <property type="component" value="Unassembled WGS sequence"/>
</dbReference>
<comment type="caution">
    <text evidence="1">The sequence shown here is derived from an EMBL/GenBank/DDBJ whole genome shotgun (WGS) entry which is preliminary data.</text>
</comment>
<organism evidence="1 2">
    <name type="scientific">Ornithinibacillus bavariensis</name>
    <dbReference type="NCBI Taxonomy" id="545502"/>
    <lineage>
        <taxon>Bacteria</taxon>
        <taxon>Bacillati</taxon>
        <taxon>Bacillota</taxon>
        <taxon>Bacilli</taxon>
        <taxon>Bacillales</taxon>
        <taxon>Bacillaceae</taxon>
        <taxon>Ornithinibacillus</taxon>
    </lineage>
</organism>
<proteinExistence type="predicted"/>
<name>A0A919XBK8_9BACI</name>
<protein>
    <recommendedName>
        <fullName evidence="3">YolD-like family protein</fullName>
    </recommendedName>
</protein>
<dbReference type="AlphaFoldDB" id="A0A919XBK8"/>
<keyword evidence="2" id="KW-1185">Reference proteome</keyword>
<dbReference type="PANTHER" id="PTHR40051:SF1">
    <property type="entry name" value="YOLD-LIKE FAMILY PROTEIN"/>
    <property type="match status" value="1"/>
</dbReference>
<dbReference type="PANTHER" id="PTHR40051">
    <property type="entry name" value="IG HYPOTHETICAL 15966"/>
    <property type="match status" value="1"/>
</dbReference>
<evidence type="ECO:0000313" key="1">
    <source>
        <dbReference type="EMBL" id="GIO28403.1"/>
    </source>
</evidence>
<evidence type="ECO:0000313" key="2">
    <source>
        <dbReference type="Proteomes" id="UP000676917"/>
    </source>
</evidence>
<gene>
    <name evidence="1" type="primary">yolD_2</name>
    <name evidence="1" type="ORF">J43TS3_30140</name>
</gene>
<dbReference type="RefSeq" id="WP_212921872.1">
    <property type="nucleotide sequence ID" value="NZ_BORP01000007.1"/>
</dbReference>
<dbReference type="Pfam" id="PF08863">
    <property type="entry name" value="YolD"/>
    <property type="match status" value="1"/>
</dbReference>
<sequence>MISDRGSIKWTSLMLPEHVELLKKIWNEDKKVVKPMLDEQELETINRRVIEANQNNEEVRITYFESGKIIEVQCIISKLDQLNQVIILQDLNKEKHYIPFTSIYSII</sequence>